<dbReference type="EMBL" id="SRYB01000041">
    <property type="protein sequence ID" value="TGY76337.1"/>
    <property type="molecule type" value="Genomic_DNA"/>
</dbReference>
<sequence>MKKSNIIFRSSVMAGAILMFSACSQESVFQPSMAGLPKASDYKIGIAVDELNNVELNILDANGNNAKGVYPIWYVNGSTRPSTSLTYRDLITIAGDYPVEMKVGNANGVSEGTVNGTIHIANTIFDFTPYMKALTDNSSKEWSVDGTKDGNIGCGPDGSNPTGWWNGGPGAKEAEGLYENILTFGDNGGESSGTYTFNPGASGTIYVNKGVNSLPGLEVNNPNDDNDFRVTVGEVQTTFTLSPEGANLYLVLPANTPFPYVPTEAAFANPRYRIANFSKSEITLVQECEGIAWQYIIAPRAEDTSFKGFKYDSEFNMWKNANISLASTWFSPGDWSGGLEPDLLEVANDKITLHTPAAMGNDQWQGQVHIETDIEVSAAETYDFSCYIDSPVDSKVTVKVQQIGDDNVLFEGTAAQQPFESGGSCYYFSDLPGFDGVMKIAFDFGGYPDTDFVVSGIVFKKHSDDDGTVLPTPGEEEPEAPVSWVDVNSDDNIFHGCTYENTYYYAPGWAQIDNPELVEEANSWTLTLPEATTDQWQAQFAFNSDMTTSADKNYDFRVTFNSNQDLPGVTFKCVSSEDDNIFYMADRVVVEAYDEVTYKWVNLPGIDIEKMNIVLDFGGNPAGTKVTVKDIIVQEHRD</sequence>
<gene>
    <name evidence="1" type="ORF">E5331_18280</name>
</gene>
<proteinExistence type="predicted"/>
<organism evidence="1 2">
    <name type="scientific">Lepagella muris</name>
    <dbReference type="NCBI Taxonomy" id="3032870"/>
    <lineage>
        <taxon>Bacteria</taxon>
        <taxon>Pseudomonadati</taxon>
        <taxon>Bacteroidota</taxon>
        <taxon>Bacteroidia</taxon>
        <taxon>Bacteroidales</taxon>
        <taxon>Muribaculaceae</taxon>
        <taxon>Lepagella</taxon>
    </lineage>
</organism>
<name>A0AC61RAP4_9BACT</name>
<dbReference type="Proteomes" id="UP000306319">
    <property type="component" value="Unassembled WGS sequence"/>
</dbReference>
<keyword evidence="2" id="KW-1185">Reference proteome</keyword>
<protein>
    <submittedName>
        <fullName evidence="1">Uncharacterized protein</fullName>
    </submittedName>
</protein>
<evidence type="ECO:0000313" key="2">
    <source>
        <dbReference type="Proteomes" id="UP000306319"/>
    </source>
</evidence>
<accession>A0AC61RAP4</accession>
<reference evidence="1" key="1">
    <citation type="submission" date="2019-04" db="EMBL/GenBank/DDBJ databases">
        <title>Microbes associate with the intestines of laboratory mice.</title>
        <authorList>
            <person name="Navarre W."/>
            <person name="Wong E."/>
            <person name="Huang K."/>
            <person name="Tropini C."/>
            <person name="Ng K."/>
            <person name="Yu B."/>
        </authorList>
    </citation>
    <scope>NUCLEOTIDE SEQUENCE</scope>
    <source>
        <strain evidence="1">NM04_E33</strain>
    </source>
</reference>
<comment type="caution">
    <text evidence="1">The sequence shown here is derived from an EMBL/GenBank/DDBJ whole genome shotgun (WGS) entry which is preliminary data.</text>
</comment>
<evidence type="ECO:0000313" key="1">
    <source>
        <dbReference type="EMBL" id="TGY76337.1"/>
    </source>
</evidence>